<evidence type="ECO:0000313" key="15">
    <source>
        <dbReference type="Proteomes" id="UP001159427"/>
    </source>
</evidence>
<evidence type="ECO:0000256" key="8">
    <source>
        <dbReference type="ARBA" id="ARBA00022833"/>
    </source>
</evidence>
<dbReference type="InterPro" id="IPR037094">
    <property type="entry name" value="Glyco_hydro_38_cen_sf"/>
</dbReference>
<dbReference type="InterPro" id="IPR027291">
    <property type="entry name" value="Glyco_hydro_38_N_sf"/>
</dbReference>
<dbReference type="Proteomes" id="UP001159427">
    <property type="component" value="Unassembled WGS sequence"/>
</dbReference>
<evidence type="ECO:0000259" key="13">
    <source>
        <dbReference type="SMART" id="SM00872"/>
    </source>
</evidence>
<dbReference type="SUPFAM" id="SSF88688">
    <property type="entry name" value="Families 57/38 glycoside transferase middle domain"/>
    <property type="match status" value="1"/>
</dbReference>
<dbReference type="Pfam" id="PF01074">
    <property type="entry name" value="Glyco_hydro_38N"/>
    <property type="match status" value="2"/>
</dbReference>
<feature type="chain" id="PRO_5046299298" description="alpha-mannosidase" evidence="12">
    <location>
        <begin position="17"/>
        <end position="1400"/>
    </location>
</feature>
<dbReference type="InterPro" id="IPR048534">
    <property type="entry name" value="Man2a1-like_dom"/>
</dbReference>
<dbReference type="InterPro" id="IPR041147">
    <property type="entry name" value="GH38_C"/>
</dbReference>
<evidence type="ECO:0000256" key="1">
    <source>
        <dbReference type="ARBA" id="ARBA00000365"/>
    </source>
</evidence>
<feature type="signal peptide" evidence="12">
    <location>
        <begin position="1"/>
        <end position="16"/>
    </location>
</feature>
<dbReference type="InterPro" id="IPR011682">
    <property type="entry name" value="Glyco_hydro_38_C"/>
</dbReference>
<evidence type="ECO:0000256" key="9">
    <source>
        <dbReference type="ARBA" id="ARBA00023157"/>
    </source>
</evidence>
<evidence type="ECO:0000313" key="14">
    <source>
        <dbReference type="EMBL" id="CAH3157534.1"/>
    </source>
</evidence>
<keyword evidence="15" id="KW-1185">Reference proteome</keyword>
<evidence type="ECO:0000256" key="7">
    <source>
        <dbReference type="ARBA" id="ARBA00022801"/>
    </source>
</evidence>
<dbReference type="CDD" id="cd10810">
    <property type="entry name" value="GH38N_AMII_LAM_like"/>
    <property type="match status" value="2"/>
</dbReference>
<dbReference type="InterPro" id="IPR050843">
    <property type="entry name" value="Glycosyl_Hydrlase_38"/>
</dbReference>
<keyword evidence="11" id="KW-0326">Glycosidase</keyword>
<evidence type="ECO:0000256" key="2">
    <source>
        <dbReference type="ARBA" id="ARBA00001947"/>
    </source>
</evidence>
<keyword evidence="8" id="KW-0862">Zinc</keyword>
<comment type="similarity">
    <text evidence="3">Belongs to the glycosyl hydrolase 38 family.</text>
</comment>
<dbReference type="SMART" id="SM00872">
    <property type="entry name" value="Alpha-mann_mid"/>
    <property type="match status" value="1"/>
</dbReference>
<reference evidence="14 15" key="1">
    <citation type="submission" date="2022-05" db="EMBL/GenBank/DDBJ databases">
        <authorList>
            <consortium name="Genoscope - CEA"/>
            <person name="William W."/>
        </authorList>
    </citation>
    <scope>NUCLEOTIDE SEQUENCE [LARGE SCALE GENOMIC DNA]</scope>
</reference>
<keyword evidence="5" id="KW-0479">Metal-binding</keyword>
<comment type="caution">
    <text evidence="14">The sequence shown here is derived from an EMBL/GenBank/DDBJ whole genome shotgun (WGS) entry which is preliminary data.</text>
</comment>
<sequence>MYSLVFFVAICTLGLAFECKFNGEVKNEDKLQVHLVPHTHDDVGWLKTVDEYFYGSNNSIQHAGVQYILDSVIPQLIADPKKRFIYVEIAFFERWWNEQSDAMRAEVKKLVQEKRLEFINAGWCMNDEAATHYNAIIDQMTYGLNFVEKTFGSDARPRIAWHIDPFGHSSEQASIFAQMSFDGFFFGRIDYADKSLRLKEERMELVWRGSSNLGQDSDIFTGVLYNIYNPPKGFCYDQFCTDNPVQDDPNLYDNNVKDTVERFVQTTCKQASHYKTNHIILTMGSDFMYENANLWYKNLDKLIKYVNDKKKPRLKFNPGLALIGLRTTGPRFLSKNWDARLQKRSSKKEKLLDLLEQTLQFFLMRITCFHVRDYHQNLIGKITTEVKFAEQNWGSDSLFHRVKMYSLVFFVAICTLGLAFECKFNGEVKNEDKLQVHLVPHTHDDVGWLKTVDEYFYGSNNSIQHAGVQYILDSVIPQLIADPKKRFIYVEIAFFERWWNEQSDSMRAEVKKLVQEKRLEFINAGWCMNDEAATHYNAIIDQMTYGLNLVEETFGSDARPRIAWHIDPFGHSSEQASIFAQMSFDGFFFGRIDYADKSLRLKEQRMELVWRGSRNLGQDSDIFTGVLYNGYNPPKGFCYDQFCTDNPVQDDPNLYDNNVKDTVERFVQTTCEQASHYKTNHIILTMGSDFMYENANLWYKNLDKLIEYVNNDGRVNAFYSTPTLYLDALHKANQTWELKTDDFFPYADCPHCYWTGYFTSRPALKRYVRLNNNLLQVCKQLELVNGSGTGKNGPTSDTLRRAVGVAQHHDAVSGTSKQHVADDYAKRLAIGAAECQDLIADVLGKFTVKNSGTQPPDLKFCDHLNISVCDVTEQNKSFTVTVYNPIARDVTTVLRLPIASSAMAVYGPHGKSIKSQILPISDATKQLRKIQKQASTSSFEIIFNVKIPALGFATYFVNSTTSSRLKDLFRAPEKKFYADADEMSIENEFIKLSFTSKTGDLISMTDKSSKVTTAVKQAFYWYNASTGNKQSKQPSGAYIFRPNKSEPILISQGRKTELFKGPLVQEVRQVISPFVSQVIRLYPGQRHAEFEYTVGPIPISDNLGKEVITRFDTDIKSTKLFYTDANGREMQKRELNFRPTWKLNVTEPVAGNYYPVNSRIYIKDDAKQLTVLTERSLGGSSLMEGSMEIMLHRRLLVDDLRGVGEALNEPGISGKGLIVRGKLCLTLAPPQSSAALHRELGELMLLEPVLAFAPNSLTFNKWTSQYNSLHSGLNRELPANVHLLTLETMGDSALIRVEHQYEAGEDAKLSQPVNISLEGLFTDFEIESMTEMNLSANQLLKDKEPLHWNIKTRKEAGKKKKRMISRAATDLNVHLTPMQIRTFKAVVKRHSNTLSRYYKY</sequence>
<dbReference type="PANTHER" id="PTHR11607:SF3">
    <property type="entry name" value="LYSOSOMAL ALPHA-MANNOSIDASE"/>
    <property type="match status" value="1"/>
</dbReference>
<gene>
    <name evidence="14" type="ORF">PEVE_00002520</name>
</gene>
<evidence type="ECO:0000256" key="3">
    <source>
        <dbReference type="ARBA" id="ARBA00009792"/>
    </source>
</evidence>
<name>A0ABN8Q9R0_9CNID</name>
<protein>
    <recommendedName>
        <fullName evidence="4">alpha-mannosidase</fullName>
        <ecNumber evidence="4">3.2.1.24</ecNumber>
    </recommendedName>
</protein>
<accession>A0ABN8Q9R0</accession>
<dbReference type="Gene3D" id="1.20.1270.50">
    <property type="entry name" value="Glycoside hydrolase family 38, central domain"/>
    <property type="match status" value="2"/>
</dbReference>
<dbReference type="EMBL" id="CALNXI010001149">
    <property type="protein sequence ID" value="CAH3157534.1"/>
    <property type="molecule type" value="Genomic_DNA"/>
</dbReference>
<keyword evidence="9" id="KW-1015">Disulfide bond</keyword>
<dbReference type="Gene3D" id="2.60.40.1360">
    <property type="match status" value="1"/>
</dbReference>
<dbReference type="InterPro" id="IPR000602">
    <property type="entry name" value="Glyco_hydro_38_N"/>
</dbReference>
<dbReference type="InterPro" id="IPR013780">
    <property type="entry name" value="Glyco_hydro_b"/>
</dbReference>
<dbReference type="Pfam" id="PF17677">
    <property type="entry name" value="Glyco_hydro38C2"/>
    <property type="match status" value="1"/>
</dbReference>
<evidence type="ECO:0000256" key="11">
    <source>
        <dbReference type="ARBA" id="ARBA00023295"/>
    </source>
</evidence>
<evidence type="ECO:0000256" key="12">
    <source>
        <dbReference type="SAM" id="SignalP"/>
    </source>
</evidence>
<proteinExistence type="inferred from homology"/>
<dbReference type="Pfam" id="PF07748">
    <property type="entry name" value="Glyco_hydro_38C"/>
    <property type="match status" value="1"/>
</dbReference>
<comment type="catalytic activity">
    <reaction evidence="1">
        <text>Hydrolysis of terminal, non-reducing alpha-D-mannose residues in alpha-D-mannosides.</text>
        <dbReference type="EC" id="3.2.1.24"/>
    </reaction>
</comment>
<dbReference type="Gene3D" id="2.70.98.30">
    <property type="entry name" value="Golgi alpha-mannosidase II, domain 4"/>
    <property type="match status" value="1"/>
</dbReference>
<dbReference type="Pfam" id="PF09261">
    <property type="entry name" value="Alpha-mann_mid"/>
    <property type="match status" value="1"/>
</dbReference>
<dbReference type="SUPFAM" id="SSF88713">
    <property type="entry name" value="Glycoside hydrolase/deacetylase"/>
    <property type="match status" value="2"/>
</dbReference>
<dbReference type="Gene3D" id="2.60.40.1180">
    <property type="entry name" value="Golgi alpha-mannosidase II"/>
    <property type="match status" value="1"/>
</dbReference>
<dbReference type="Gene3D" id="3.20.110.10">
    <property type="entry name" value="Glycoside hydrolase 38, N terminal domain"/>
    <property type="match status" value="2"/>
</dbReference>
<dbReference type="InterPro" id="IPR011013">
    <property type="entry name" value="Gal_mutarotase_sf_dom"/>
</dbReference>
<evidence type="ECO:0000256" key="6">
    <source>
        <dbReference type="ARBA" id="ARBA00022729"/>
    </source>
</evidence>
<keyword evidence="7" id="KW-0378">Hydrolase</keyword>
<dbReference type="Pfam" id="PF21260">
    <property type="entry name" value="Laman-like_dom"/>
    <property type="match status" value="1"/>
</dbReference>
<feature type="domain" description="Glycoside hydrolase family 38 central" evidence="13">
    <location>
        <begin position="752"/>
        <end position="828"/>
    </location>
</feature>
<evidence type="ECO:0000256" key="4">
    <source>
        <dbReference type="ARBA" id="ARBA00012752"/>
    </source>
</evidence>
<dbReference type="InterPro" id="IPR011330">
    <property type="entry name" value="Glyco_hydro/deAcase_b/a-brl"/>
</dbReference>
<dbReference type="SUPFAM" id="SSF74650">
    <property type="entry name" value="Galactose mutarotase-like"/>
    <property type="match status" value="1"/>
</dbReference>
<organism evidence="14 15">
    <name type="scientific">Porites evermanni</name>
    <dbReference type="NCBI Taxonomy" id="104178"/>
    <lineage>
        <taxon>Eukaryota</taxon>
        <taxon>Metazoa</taxon>
        <taxon>Cnidaria</taxon>
        <taxon>Anthozoa</taxon>
        <taxon>Hexacorallia</taxon>
        <taxon>Scleractinia</taxon>
        <taxon>Fungiina</taxon>
        <taxon>Poritidae</taxon>
        <taxon>Porites</taxon>
    </lineage>
</organism>
<evidence type="ECO:0000256" key="5">
    <source>
        <dbReference type="ARBA" id="ARBA00022723"/>
    </source>
</evidence>
<dbReference type="InterPro" id="IPR015341">
    <property type="entry name" value="Glyco_hydro_38_cen"/>
</dbReference>
<evidence type="ECO:0000256" key="10">
    <source>
        <dbReference type="ARBA" id="ARBA00023180"/>
    </source>
</evidence>
<keyword evidence="6 12" id="KW-0732">Signal</keyword>
<comment type="cofactor">
    <cofactor evidence="2">
        <name>Zn(2+)</name>
        <dbReference type="ChEBI" id="CHEBI:29105"/>
    </cofactor>
</comment>
<dbReference type="InterPro" id="IPR028995">
    <property type="entry name" value="Glyco_hydro_57/38_cen_sf"/>
</dbReference>
<dbReference type="EC" id="3.2.1.24" evidence="4"/>
<dbReference type="PANTHER" id="PTHR11607">
    <property type="entry name" value="ALPHA-MANNOSIDASE"/>
    <property type="match status" value="1"/>
</dbReference>
<keyword evidence="10" id="KW-0325">Glycoprotein</keyword>